<protein>
    <submittedName>
        <fullName evidence="2">Uncharacterized protein</fullName>
    </submittedName>
</protein>
<evidence type="ECO:0000313" key="3">
    <source>
        <dbReference type="Proteomes" id="UP001396898"/>
    </source>
</evidence>
<organism evidence="2 3">
    <name type="scientific">Apiospora marii</name>
    <dbReference type="NCBI Taxonomy" id="335849"/>
    <lineage>
        <taxon>Eukaryota</taxon>
        <taxon>Fungi</taxon>
        <taxon>Dikarya</taxon>
        <taxon>Ascomycota</taxon>
        <taxon>Pezizomycotina</taxon>
        <taxon>Sordariomycetes</taxon>
        <taxon>Xylariomycetidae</taxon>
        <taxon>Amphisphaeriales</taxon>
        <taxon>Apiosporaceae</taxon>
        <taxon>Apiospora</taxon>
    </lineage>
</organism>
<reference evidence="2 3" key="1">
    <citation type="submission" date="2023-01" db="EMBL/GenBank/DDBJ databases">
        <title>Analysis of 21 Apiospora genomes using comparative genomics revels a genus with tremendous synthesis potential of carbohydrate active enzymes and secondary metabolites.</title>
        <authorList>
            <person name="Sorensen T."/>
        </authorList>
    </citation>
    <scope>NUCLEOTIDE SEQUENCE [LARGE SCALE GENOMIC DNA]</scope>
    <source>
        <strain evidence="2 3">CBS 20057</strain>
    </source>
</reference>
<dbReference type="EMBL" id="JAQQWI010000001">
    <property type="protein sequence ID" value="KAK8040237.1"/>
    <property type="molecule type" value="Genomic_DNA"/>
</dbReference>
<name>A0ABR1T1C0_9PEZI</name>
<accession>A0ABR1T1C0</accession>
<sequence length="451" mass="49998">MSDRILPVRSGTLPVLSSLAIELVEILDDPERSYEDVWDVVKQMALDMCDMQSLIRTDDTVAKVFHEDEMADESTFLLLHTLHPRVLRSLCMGTVAYEFHDEQSAAWCNVYSEHGPGAYAVGIAVTGRNGKFLTAIEIRALINILQTYAAGCAAWDARSGDVLDQLQLNQRQTTDLAWAMEIDSQYPLAGRVTPTSDMQAEIEAENDTAAHVGREASEGEMSQDTPRPRFSSSVAGGIHALVSMFERRLMYGASPSEPQVQSPLLIGSSHDLQTRKQDCRPNMAAFNSGANLYGLLMSCIKFMGLEPRQVFVPLTKAWQVSQINRGEVLGTILASSLVSMAGLNVYDPGAKNEVKPLPTDAIFEETRNESQVKKVYDEIFSVTDDDIKAAVRDVQLARNSLRAAILEAEKAVEEKEEELDKAKKVLDDAKARREELSGLDDELFNDYDETR</sequence>
<proteinExistence type="predicted"/>
<evidence type="ECO:0000313" key="2">
    <source>
        <dbReference type="EMBL" id="KAK8040237.1"/>
    </source>
</evidence>
<keyword evidence="1" id="KW-0175">Coiled coil</keyword>
<feature type="coiled-coil region" evidence="1">
    <location>
        <begin position="398"/>
        <end position="439"/>
    </location>
</feature>
<evidence type="ECO:0000256" key="1">
    <source>
        <dbReference type="SAM" id="Coils"/>
    </source>
</evidence>
<keyword evidence="3" id="KW-1185">Reference proteome</keyword>
<comment type="caution">
    <text evidence="2">The sequence shown here is derived from an EMBL/GenBank/DDBJ whole genome shotgun (WGS) entry which is preliminary data.</text>
</comment>
<dbReference type="Proteomes" id="UP001396898">
    <property type="component" value="Unassembled WGS sequence"/>
</dbReference>
<gene>
    <name evidence="2" type="ORF">PG991_000025</name>
</gene>